<gene>
    <name evidence="1" type="ORF">RR46_10435</name>
</gene>
<dbReference type="AlphaFoldDB" id="A0A194PPW6"/>
<proteinExistence type="predicted"/>
<accession>A0A194PPW6</accession>
<evidence type="ECO:0000313" key="2">
    <source>
        <dbReference type="Proteomes" id="UP000053268"/>
    </source>
</evidence>
<sequence>MDWQEKAQDRRLWRSLVSEAKTHFGSMLQRRPGLTAFTRTPNPDSSKAAQRAKAAYIGTPTACRTIVGPGTAGETIIEYRKAKAAYIGTPTGCQTIGQPKYRWRDAVELDLREL</sequence>
<name>A0A194PPW6_PAPXU</name>
<protein>
    <submittedName>
        <fullName evidence="1">Uncharacterized protein</fullName>
    </submittedName>
</protein>
<dbReference type="EMBL" id="KQ459602">
    <property type="protein sequence ID" value="KPI93175.1"/>
    <property type="molecule type" value="Genomic_DNA"/>
</dbReference>
<keyword evidence="2" id="KW-1185">Reference proteome</keyword>
<reference evidence="1 2" key="1">
    <citation type="journal article" date="2015" name="Nat. Commun.">
        <title>Outbred genome sequencing and CRISPR/Cas9 gene editing in butterflies.</title>
        <authorList>
            <person name="Li X."/>
            <person name="Fan D."/>
            <person name="Zhang W."/>
            <person name="Liu G."/>
            <person name="Zhang L."/>
            <person name="Zhao L."/>
            <person name="Fang X."/>
            <person name="Chen L."/>
            <person name="Dong Y."/>
            <person name="Chen Y."/>
            <person name="Ding Y."/>
            <person name="Zhao R."/>
            <person name="Feng M."/>
            <person name="Zhu Y."/>
            <person name="Feng Y."/>
            <person name="Jiang X."/>
            <person name="Zhu D."/>
            <person name="Xiang H."/>
            <person name="Feng X."/>
            <person name="Li S."/>
            <person name="Wang J."/>
            <person name="Zhang G."/>
            <person name="Kronforst M.R."/>
            <person name="Wang W."/>
        </authorList>
    </citation>
    <scope>NUCLEOTIDE SEQUENCE [LARGE SCALE GENOMIC DNA]</scope>
    <source>
        <strain evidence="1">Ya'a_city_454_Px</strain>
        <tissue evidence="1">Whole body</tissue>
    </source>
</reference>
<organism evidence="1 2">
    <name type="scientific">Papilio xuthus</name>
    <name type="common">Asian swallowtail butterfly</name>
    <dbReference type="NCBI Taxonomy" id="66420"/>
    <lineage>
        <taxon>Eukaryota</taxon>
        <taxon>Metazoa</taxon>
        <taxon>Ecdysozoa</taxon>
        <taxon>Arthropoda</taxon>
        <taxon>Hexapoda</taxon>
        <taxon>Insecta</taxon>
        <taxon>Pterygota</taxon>
        <taxon>Neoptera</taxon>
        <taxon>Endopterygota</taxon>
        <taxon>Lepidoptera</taxon>
        <taxon>Glossata</taxon>
        <taxon>Ditrysia</taxon>
        <taxon>Papilionoidea</taxon>
        <taxon>Papilionidae</taxon>
        <taxon>Papilioninae</taxon>
        <taxon>Papilio</taxon>
    </lineage>
</organism>
<dbReference type="Proteomes" id="UP000053268">
    <property type="component" value="Unassembled WGS sequence"/>
</dbReference>
<evidence type="ECO:0000313" key="1">
    <source>
        <dbReference type="EMBL" id="KPI93175.1"/>
    </source>
</evidence>